<dbReference type="InterPro" id="IPR043502">
    <property type="entry name" value="DNA/RNA_pol_sf"/>
</dbReference>
<dbReference type="Gene3D" id="1.10.443.10">
    <property type="entry name" value="Intergrase catalytic core"/>
    <property type="match status" value="1"/>
</dbReference>
<evidence type="ECO:0000256" key="2">
    <source>
        <dbReference type="SAM" id="MobiDB-lite"/>
    </source>
</evidence>
<sequence>MNTHHDDGYPETWDNSWAPPASDRERDFINSQHDVEVAKGRFSRTFGPDLLPGMYSTPILAVPKPHSDDLRLVSHQSCGPFAPNTMVDQEKTKGPRMDTMQQFIPALLQFRRVDPDAELIVWKSDVSEAFRLTSVHKLAQIKQVATSNLPTKTESSLGESSGPVQRNVDRCSTFGNCGSPRIWASVMGLVIWIATFVKLLSDIFCYVDDTYGWEFKDNLMYYPPYKKKMPVKQAQLLFLWDFLGIPHKEKKQLHGTSLPIIGFEIDPNTMTAKLPPDSKADLEKWVQEFIDTPSRRRTLHEFQCLTGWMNWSFNMYFLLRPALSNIYNKMSGKSQQHASIYINASIKSDLSWFLRHLRKSDGVLFFDALDWNPLTDADLTLYCDASLRLGMGFWIPELLLGFYSPVPGDPPAETIFFFEALCVVSALQWACTYSRAIPRSRRFRLTIFTDNQNTVDIFNSLCATPNYNLLLRTAVDNLIEHNVDLRVLHVKAFRQRHRTRPWINDPSLHTPSGAAGGGEIMITSCVKSRQPRRQAWTLEQLVHKRAVALGATIDASTASTYGSAVNSYIEFCRLCNLPIEPTTDTLSFYTVYMCHHIKPDSVDSYLSGICNELEPHFPNICAIRKGMLVLRTLQGCKRLRGSAIRRKLPLSRDHPRQAIAALPPSPSHDDLLFLSSLLNGFRALLRLGELTMPDNPKLRNPRKYSKRTSVTINPDSYEYWLPSHKADATFEGNRVIITNADALRFFRRYLTSRDELHPLNPFLWIRSDGKVLTRAWFMKKLRHLFPDTNIAGQSMRAGGATALAEDGALPHIIQASGRWASNTFQIYIRKHPALLQAMLHSRC</sequence>
<name>A0AAD7HBP7_9AGAR</name>
<evidence type="ECO:0000313" key="4">
    <source>
        <dbReference type="Proteomes" id="UP001215280"/>
    </source>
</evidence>
<dbReference type="AlphaFoldDB" id="A0AAD7HBP7"/>
<evidence type="ECO:0000313" key="3">
    <source>
        <dbReference type="EMBL" id="KAJ7717109.1"/>
    </source>
</evidence>
<protein>
    <recommendedName>
        <fullName evidence="5">Tyr recombinase domain-containing protein</fullName>
    </recommendedName>
</protein>
<dbReference type="InterPro" id="IPR052055">
    <property type="entry name" value="Hepadnavirus_pol/RT"/>
</dbReference>
<feature type="region of interest" description="Disordered" evidence="2">
    <location>
        <begin position="1"/>
        <end position="24"/>
    </location>
</feature>
<dbReference type="PANTHER" id="PTHR33050:SF7">
    <property type="entry name" value="RIBONUCLEASE H"/>
    <property type="match status" value="1"/>
</dbReference>
<organism evidence="3 4">
    <name type="scientific">Mycena maculata</name>
    <dbReference type="NCBI Taxonomy" id="230809"/>
    <lineage>
        <taxon>Eukaryota</taxon>
        <taxon>Fungi</taxon>
        <taxon>Dikarya</taxon>
        <taxon>Basidiomycota</taxon>
        <taxon>Agaricomycotina</taxon>
        <taxon>Agaricomycetes</taxon>
        <taxon>Agaricomycetidae</taxon>
        <taxon>Agaricales</taxon>
        <taxon>Marasmiineae</taxon>
        <taxon>Mycenaceae</taxon>
        <taxon>Mycena</taxon>
    </lineage>
</organism>
<gene>
    <name evidence="3" type="ORF">DFH07DRAFT_973713</name>
</gene>
<dbReference type="GO" id="GO:0006310">
    <property type="term" value="P:DNA recombination"/>
    <property type="evidence" value="ECO:0007669"/>
    <property type="project" value="UniProtKB-KW"/>
</dbReference>
<dbReference type="GO" id="GO:0015074">
    <property type="term" value="P:DNA integration"/>
    <property type="evidence" value="ECO:0007669"/>
    <property type="project" value="InterPro"/>
</dbReference>
<proteinExistence type="predicted"/>
<reference evidence="3" key="1">
    <citation type="submission" date="2023-03" db="EMBL/GenBank/DDBJ databases">
        <title>Massive genome expansion in bonnet fungi (Mycena s.s.) driven by repeated elements and novel gene families across ecological guilds.</title>
        <authorList>
            <consortium name="Lawrence Berkeley National Laboratory"/>
            <person name="Harder C.B."/>
            <person name="Miyauchi S."/>
            <person name="Viragh M."/>
            <person name="Kuo A."/>
            <person name="Thoen E."/>
            <person name="Andreopoulos B."/>
            <person name="Lu D."/>
            <person name="Skrede I."/>
            <person name="Drula E."/>
            <person name="Henrissat B."/>
            <person name="Morin E."/>
            <person name="Kohler A."/>
            <person name="Barry K."/>
            <person name="LaButti K."/>
            <person name="Morin E."/>
            <person name="Salamov A."/>
            <person name="Lipzen A."/>
            <person name="Mereny Z."/>
            <person name="Hegedus B."/>
            <person name="Baldrian P."/>
            <person name="Stursova M."/>
            <person name="Weitz H."/>
            <person name="Taylor A."/>
            <person name="Grigoriev I.V."/>
            <person name="Nagy L.G."/>
            <person name="Martin F."/>
            <person name="Kauserud H."/>
        </authorList>
    </citation>
    <scope>NUCLEOTIDE SEQUENCE</scope>
    <source>
        <strain evidence="3">CBHHK188m</strain>
    </source>
</reference>
<dbReference type="Proteomes" id="UP001215280">
    <property type="component" value="Unassembled WGS sequence"/>
</dbReference>
<dbReference type="InterPro" id="IPR011010">
    <property type="entry name" value="DNA_brk_join_enz"/>
</dbReference>
<dbReference type="InterPro" id="IPR013762">
    <property type="entry name" value="Integrase-like_cat_sf"/>
</dbReference>
<accession>A0AAD7HBP7</accession>
<keyword evidence="4" id="KW-1185">Reference proteome</keyword>
<dbReference type="SUPFAM" id="SSF56672">
    <property type="entry name" value="DNA/RNA polymerases"/>
    <property type="match status" value="1"/>
</dbReference>
<keyword evidence="1" id="KW-0233">DNA recombination</keyword>
<evidence type="ECO:0000256" key="1">
    <source>
        <dbReference type="ARBA" id="ARBA00023172"/>
    </source>
</evidence>
<dbReference type="GO" id="GO:0003677">
    <property type="term" value="F:DNA binding"/>
    <property type="evidence" value="ECO:0007669"/>
    <property type="project" value="InterPro"/>
</dbReference>
<comment type="caution">
    <text evidence="3">The sequence shown here is derived from an EMBL/GenBank/DDBJ whole genome shotgun (WGS) entry which is preliminary data.</text>
</comment>
<dbReference type="PANTHER" id="PTHR33050">
    <property type="entry name" value="REVERSE TRANSCRIPTASE DOMAIN-CONTAINING PROTEIN"/>
    <property type="match status" value="1"/>
</dbReference>
<dbReference type="SUPFAM" id="SSF56349">
    <property type="entry name" value="DNA breaking-rejoining enzymes"/>
    <property type="match status" value="1"/>
</dbReference>
<evidence type="ECO:0008006" key="5">
    <source>
        <dbReference type="Google" id="ProtNLM"/>
    </source>
</evidence>
<dbReference type="EMBL" id="JARJLG010000323">
    <property type="protein sequence ID" value="KAJ7717109.1"/>
    <property type="molecule type" value="Genomic_DNA"/>
</dbReference>